<organism evidence="4 5">
    <name type="scientific">Mesohalobacter halotolerans</name>
    <dbReference type="NCBI Taxonomy" id="1883405"/>
    <lineage>
        <taxon>Bacteria</taxon>
        <taxon>Pseudomonadati</taxon>
        <taxon>Bacteroidota</taxon>
        <taxon>Flavobacteriia</taxon>
        <taxon>Flavobacteriales</taxon>
        <taxon>Flavobacteriaceae</taxon>
        <taxon>Mesohalobacter</taxon>
    </lineage>
</organism>
<comment type="caution">
    <text evidence="4">The sequence shown here is derived from an EMBL/GenBank/DDBJ whole genome shotgun (WGS) entry which is preliminary data.</text>
</comment>
<dbReference type="InterPro" id="IPR023346">
    <property type="entry name" value="Lysozyme-like_dom_sf"/>
</dbReference>
<dbReference type="AlphaFoldDB" id="A0A4U5TP19"/>
<dbReference type="PANTHER" id="PTHR37423:SF2">
    <property type="entry name" value="MEMBRANE-BOUND LYTIC MUREIN TRANSGLYCOSYLASE C"/>
    <property type="match status" value="1"/>
</dbReference>
<reference evidence="4 5" key="1">
    <citation type="submission" date="2019-04" db="EMBL/GenBank/DDBJ databases">
        <title>Psychroflexus halotolerans sp. nov., isolated from a marine solar saltern.</title>
        <authorList>
            <person name="Feng X."/>
        </authorList>
    </citation>
    <scope>NUCLEOTIDE SEQUENCE [LARGE SCALE GENOMIC DNA]</scope>
    <source>
        <strain evidence="4 5">WDS2C27</strain>
    </source>
</reference>
<name>A0A4U5TP19_9FLAO</name>
<sequence>MLKTNIFYKTIFGVGLITILSLGYAFISQNEVKTNPKLDSPEKTFENNYNVFSLEVPKSMNFAGEPVPLNQPDIYERMDRELLVNTYWQSNGILLIKRAKKYFPVIEPILKTNGVPDDFKYLAVAESGLTPIVSPAGATGFWQIMKSTAREYGLEVNSNVDERYHIEKATQVACDYLKEAKEKFGTWTLAAASYNAGMAGISNQMERQKAAGYYNLLLNEETERYVFRILALKEILGHPEKYAFNIEESHLYKQIETKTIEVDTPITDIPDFADTFGLNYKQFKIHNPWLRDNYLVNRSRKVYQIKIPIKNQY</sequence>
<dbReference type="Pfam" id="PF01464">
    <property type="entry name" value="SLT"/>
    <property type="match status" value="1"/>
</dbReference>
<dbReference type="SUPFAM" id="SSF53955">
    <property type="entry name" value="Lysozyme-like"/>
    <property type="match status" value="1"/>
</dbReference>
<evidence type="ECO:0000256" key="2">
    <source>
        <dbReference type="SAM" id="Phobius"/>
    </source>
</evidence>
<evidence type="ECO:0000313" key="5">
    <source>
        <dbReference type="Proteomes" id="UP000306552"/>
    </source>
</evidence>
<dbReference type="Gene3D" id="1.10.530.10">
    <property type="match status" value="1"/>
</dbReference>
<dbReference type="PANTHER" id="PTHR37423">
    <property type="entry name" value="SOLUBLE LYTIC MUREIN TRANSGLYCOSYLASE-RELATED"/>
    <property type="match status" value="1"/>
</dbReference>
<gene>
    <name evidence="4" type="ORF">FCN74_10295</name>
</gene>
<dbReference type="EMBL" id="SWMU01000004">
    <property type="protein sequence ID" value="TKS55686.1"/>
    <property type="molecule type" value="Genomic_DNA"/>
</dbReference>
<keyword evidence="2" id="KW-1133">Transmembrane helix</keyword>
<keyword evidence="2" id="KW-0812">Transmembrane</keyword>
<evidence type="ECO:0000313" key="4">
    <source>
        <dbReference type="EMBL" id="TKS55686.1"/>
    </source>
</evidence>
<comment type="similarity">
    <text evidence="1">Belongs to the transglycosylase Slt family.</text>
</comment>
<dbReference type="Proteomes" id="UP000306552">
    <property type="component" value="Unassembled WGS sequence"/>
</dbReference>
<dbReference type="CDD" id="cd16894">
    <property type="entry name" value="MltD-like"/>
    <property type="match status" value="1"/>
</dbReference>
<proteinExistence type="inferred from homology"/>
<feature type="domain" description="Transglycosylase SLT" evidence="3">
    <location>
        <begin position="109"/>
        <end position="215"/>
    </location>
</feature>
<dbReference type="RefSeq" id="WP_138932514.1">
    <property type="nucleotide sequence ID" value="NZ_SWMU01000004.1"/>
</dbReference>
<evidence type="ECO:0000256" key="1">
    <source>
        <dbReference type="ARBA" id="ARBA00007734"/>
    </source>
</evidence>
<keyword evidence="5" id="KW-1185">Reference proteome</keyword>
<feature type="transmembrane region" description="Helical" evidence="2">
    <location>
        <begin position="6"/>
        <end position="27"/>
    </location>
</feature>
<dbReference type="InterPro" id="IPR008258">
    <property type="entry name" value="Transglycosylase_SLT_dom_1"/>
</dbReference>
<dbReference type="OrthoDB" id="9815002at2"/>
<accession>A0A4U5TP19</accession>
<keyword evidence="2" id="KW-0472">Membrane</keyword>
<protein>
    <submittedName>
        <fullName evidence="4">Lytic transglycosylase domain-containing protein</fullName>
    </submittedName>
</protein>
<evidence type="ECO:0000259" key="3">
    <source>
        <dbReference type="Pfam" id="PF01464"/>
    </source>
</evidence>